<accession>A0ABW6XR32</accession>
<dbReference type="RefSeq" id="WP_158710570.1">
    <property type="nucleotide sequence ID" value="NZ_JBIBDZ010000004.1"/>
</dbReference>
<evidence type="ECO:0000313" key="3">
    <source>
        <dbReference type="Proteomes" id="UP001602370"/>
    </source>
</evidence>
<evidence type="ECO:0000256" key="1">
    <source>
        <dbReference type="SAM" id="Phobius"/>
    </source>
</evidence>
<keyword evidence="1" id="KW-1133">Transmembrane helix</keyword>
<gene>
    <name evidence="2" type="ORF">ACFY8C_16710</name>
</gene>
<dbReference type="Proteomes" id="UP001602370">
    <property type="component" value="Unassembled WGS sequence"/>
</dbReference>
<sequence>MNEQGVAPAFLGAAVVLALLVIRTARCEMKEAGSARHEWQSLRERRGLVTFLGTASVLSAVSWTISGPAHLPWVLLVARFSSREG</sequence>
<protein>
    <submittedName>
        <fullName evidence="2">Uncharacterized protein</fullName>
    </submittedName>
</protein>
<feature type="transmembrane region" description="Helical" evidence="1">
    <location>
        <begin position="6"/>
        <end position="25"/>
    </location>
</feature>
<organism evidence="2 3">
    <name type="scientific">Streptomyces flavochromogenes</name>
    <dbReference type="NCBI Taxonomy" id="68199"/>
    <lineage>
        <taxon>Bacteria</taxon>
        <taxon>Bacillati</taxon>
        <taxon>Actinomycetota</taxon>
        <taxon>Actinomycetes</taxon>
        <taxon>Kitasatosporales</taxon>
        <taxon>Streptomycetaceae</taxon>
        <taxon>Streptomyces</taxon>
    </lineage>
</organism>
<evidence type="ECO:0000313" key="2">
    <source>
        <dbReference type="EMBL" id="MFF5919959.1"/>
    </source>
</evidence>
<keyword evidence="1" id="KW-0472">Membrane</keyword>
<proteinExistence type="predicted"/>
<comment type="caution">
    <text evidence="2">The sequence shown here is derived from an EMBL/GenBank/DDBJ whole genome shotgun (WGS) entry which is preliminary data.</text>
</comment>
<reference evidence="2 3" key="1">
    <citation type="submission" date="2024-10" db="EMBL/GenBank/DDBJ databases">
        <title>The Natural Products Discovery Center: Release of the First 8490 Sequenced Strains for Exploring Actinobacteria Biosynthetic Diversity.</title>
        <authorList>
            <person name="Kalkreuter E."/>
            <person name="Kautsar S.A."/>
            <person name="Yang D."/>
            <person name="Bader C.D."/>
            <person name="Teijaro C.N."/>
            <person name="Fluegel L."/>
            <person name="Davis C.M."/>
            <person name="Simpson J.R."/>
            <person name="Lauterbach L."/>
            <person name="Steele A.D."/>
            <person name="Gui C."/>
            <person name="Meng S."/>
            <person name="Li G."/>
            <person name="Viehrig K."/>
            <person name="Ye F."/>
            <person name="Su P."/>
            <person name="Kiefer A.F."/>
            <person name="Nichols A."/>
            <person name="Cepeda A.J."/>
            <person name="Yan W."/>
            <person name="Fan B."/>
            <person name="Jiang Y."/>
            <person name="Adhikari A."/>
            <person name="Zheng C.-J."/>
            <person name="Schuster L."/>
            <person name="Cowan T.M."/>
            <person name="Smanski M.J."/>
            <person name="Chevrette M.G."/>
            <person name="De Carvalho L.P.S."/>
            <person name="Shen B."/>
        </authorList>
    </citation>
    <scope>NUCLEOTIDE SEQUENCE [LARGE SCALE GENOMIC DNA]</scope>
    <source>
        <strain evidence="2 3">NPDC012605</strain>
    </source>
</reference>
<keyword evidence="1" id="KW-0812">Transmembrane</keyword>
<keyword evidence="3" id="KW-1185">Reference proteome</keyword>
<feature type="transmembrane region" description="Helical" evidence="1">
    <location>
        <begin position="46"/>
        <end position="65"/>
    </location>
</feature>
<dbReference type="EMBL" id="JBIBDZ010000004">
    <property type="protein sequence ID" value="MFF5919959.1"/>
    <property type="molecule type" value="Genomic_DNA"/>
</dbReference>
<name>A0ABW6XR32_9ACTN</name>